<feature type="compositionally biased region" description="Polar residues" evidence="1">
    <location>
        <begin position="175"/>
        <end position="189"/>
    </location>
</feature>
<feature type="compositionally biased region" description="Basic and acidic residues" evidence="1">
    <location>
        <begin position="823"/>
        <end position="840"/>
    </location>
</feature>
<feature type="compositionally biased region" description="Polar residues" evidence="1">
    <location>
        <begin position="1113"/>
        <end position="1129"/>
    </location>
</feature>
<feature type="compositionally biased region" description="Basic and acidic residues" evidence="1">
    <location>
        <begin position="686"/>
        <end position="707"/>
    </location>
</feature>
<feature type="compositionally biased region" description="Low complexity" evidence="1">
    <location>
        <begin position="287"/>
        <end position="296"/>
    </location>
</feature>
<dbReference type="EMBL" id="ML977518">
    <property type="protein sequence ID" value="KAF2124885.1"/>
    <property type="molecule type" value="Genomic_DNA"/>
</dbReference>
<feature type="compositionally biased region" description="Basic and acidic residues" evidence="1">
    <location>
        <begin position="996"/>
        <end position="1012"/>
    </location>
</feature>
<dbReference type="RefSeq" id="XP_033519278.1">
    <property type="nucleotide sequence ID" value="XM_033670917.1"/>
</dbReference>
<feature type="compositionally biased region" description="Low complexity" evidence="1">
    <location>
        <begin position="471"/>
        <end position="485"/>
    </location>
</feature>
<feature type="region of interest" description="Disordered" evidence="1">
    <location>
        <begin position="1104"/>
        <end position="1166"/>
    </location>
</feature>
<dbReference type="Proteomes" id="UP000799771">
    <property type="component" value="Unassembled WGS sequence"/>
</dbReference>
<feature type="compositionally biased region" description="Polar residues" evidence="1">
    <location>
        <begin position="437"/>
        <end position="450"/>
    </location>
</feature>
<proteinExistence type="predicted"/>
<feature type="compositionally biased region" description="Polar residues" evidence="1">
    <location>
        <begin position="1031"/>
        <end position="1069"/>
    </location>
</feature>
<name>A0A6A6A106_9PLEO</name>
<dbReference type="OrthoDB" id="2590867at2759"/>
<feature type="compositionally biased region" description="Polar residues" evidence="1">
    <location>
        <begin position="868"/>
        <end position="883"/>
    </location>
</feature>
<reference evidence="2" key="1">
    <citation type="journal article" date="2020" name="Stud. Mycol.">
        <title>101 Dothideomycetes genomes: a test case for predicting lifestyles and emergence of pathogens.</title>
        <authorList>
            <person name="Haridas S."/>
            <person name="Albert R."/>
            <person name="Binder M."/>
            <person name="Bloem J."/>
            <person name="Labutti K."/>
            <person name="Salamov A."/>
            <person name="Andreopoulos B."/>
            <person name="Baker S."/>
            <person name="Barry K."/>
            <person name="Bills G."/>
            <person name="Bluhm B."/>
            <person name="Cannon C."/>
            <person name="Castanera R."/>
            <person name="Culley D."/>
            <person name="Daum C."/>
            <person name="Ezra D."/>
            <person name="Gonzalez J."/>
            <person name="Henrissat B."/>
            <person name="Kuo A."/>
            <person name="Liang C."/>
            <person name="Lipzen A."/>
            <person name="Lutzoni F."/>
            <person name="Magnuson J."/>
            <person name="Mondo S."/>
            <person name="Nolan M."/>
            <person name="Ohm R."/>
            <person name="Pangilinan J."/>
            <person name="Park H.-J."/>
            <person name="Ramirez L."/>
            <person name="Alfaro M."/>
            <person name="Sun H."/>
            <person name="Tritt A."/>
            <person name="Yoshinaga Y."/>
            <person name="Zwiers L.-H."/>
            <person name="Turgeon B."/>
            <person name="Goodwin S."/>
            <person name="Spatafora J."/>
            <person name="Crous P."/>
            <person name="Grigoriev I."/>
        </authorList>
    </citation>
    <scope>NUCLEOTIDE SEQUENCE</scope>
    <source>
        <strain evidence="2">CBS 119687</strain>
    </source>
</reference>
<feature type="compositionally biased region" description="Polar residues" evidence="1">
    <location>
        <begin position="594"/>
        <end position="605"/>
    </location>
</feature>
<organism evidence="2 3">
    <name type="scientific">Dothidotthia symphoricarpi CBS 119687</name>
    <dbReference type="NCBI Taxonomy" id="1392245"/>
    <lineage>
        <taxon>Eukaryota</taxon>
        <taxon>Fungi</taxon>
        <taxon>Dikarya</taxon>
        <taxon>Ascomycota</taxon>
        <taxon>Pezizomycotina</taxon>
        <taxon>Dothideomycetes</taxon>
        <taxon>Pleosporomycetidae</taxon>
        <taxon>Pleosporales</taxon>
        <taxon>Dothidotthiaceae</taxon>
        <taxon>Dothidotthia</taxon>
    </lineage>
</organism>
<feature type="region of interest" description="Disordered" evidence="1">
    <location>
        <begin position="1415"/>
        <end position="1441"/>
    </location>
</feature>
<feature type="compositionally biased region" description="Basic and acidic residues" evidence="1">
    <location>
        <begin position="919"/>
        <end position="932"/>
    </location>
</feature>
<feature type="region of interest" description="Disordered" evidence="1">
    <location>
        <begin position="1569"/>
        <end position="1599"/>
    </location>
</feature>
<feature type="compositionally biased region" description="Basic and acidic residues" evidence="1">
    <location>
        <begin position="1334"/>
        <end position="1362"/>
    </location>
</feature>
<feature type="region of interest" description="Disordered" evidence="1">
    <location>
        <begin position="857"/>
        <end position="932"/>
    </location>
</feature>
<feature type="compositionally biased region" description="Polar residues" evidence="1">
    <location>
        <begin position="1136"/>
        <end position="1155"/>
    </location>
</feature>
<feature type="compositionally biased region" description="Low complexity" evidence="1">
    <location>
        <begin position="339"/>
        <end position="364"/>
    </location>
</feature>
<feature type="compositionally biased region" description="Basic and acidic residues" evidence="1">
    <location>
        <begin position="1073"/>
        <end position="1089"/>
    </location>
</feature>
<feature type="compositionally biased region" description="Basic and acidic residues" evidence="1">
    <location>
        <begin position="1283"/>
        <end position="1324"/>
    </location>
</feature>
<sequence length="1599" mass="167116">MEKIKSVLSGHKKTDDSAHQRTESSTSQNQHPIHDQMVNREGAQPTAHGAQGLSNVGGGQHFGTDGPIGSAYTPNTSSTQQSYPSSSTSSGPTANLHSNVRPQAPQSAVSEASIKSGVIGFGPSGKQGHAALPHDNSAENNLNRDQILGSGNAGGVTGEQSSMQPTTLPHPGSASRGQQDTGLSGTATDRSFPLSGGVATHGNQPATTQSIAHDPTRREQDGSVLGGPRSAESELPITEQDRTGLLAGVRPFNNRTDTSPHIPGEFPDPTPAENPSKTFFDQGHPDTTTTTNAPTTQHELRHTGSLDQPRQKSGDFTPDQPRHHGRDAAIAGGVGAAGLGAYAGSQKNDSGSGSPYGVSSPYSSTKVDPRVYGRSPPPQEQKRFEPLTRTEPPVSREEPKHHYGRDATALGTGAIASGAPHSTSQRDYAPDARRTAPASTVPTTQQSSKAADTFYGTPSAPAPRVDNTHTPSSAAPSSSVPFSSQPKDESQHHYGRDAALGGAGLATAGGLHHASQRDERADTGPASSTIGHHQSNVANVLDPRVQPDPSKQVHHNVGSTQEDPASKTIGPHSSNIANILDPRVKPDPAKQKGHTTSGPHQSDTLNRLDPKVDEKTGVPDQHHLGRDAALVGGAGAAGFGGHEAAKAYGDHRSTQPEASMLDQRYDPTATGAHASNPNPTYSDNSIEPHSHTHGHHEPHSHDHDHSSRNAALGAGAGAAALGGAAFTGTTHYDSTQKLPATENPVSLVSSAAPVPITNYEPWQPMQTEWPASHSAREPVTSGIHPTEESGAHHTHTPIFGSSTHPTHDTTSHTSHGSVIPATQDRHGHDAVEDPENRSHGKRDAALLGTAGAAALAGTGHAHGHHSTDSPAYDTQNPTTTSAYPTHGTTTDPTRGTDAYPMQGTTSHASHVPSVPMDQQRYDPTRASDDKSHNTRDAALLGTAGAATLAGAGHSHGHHSTYDSPAYDTQNPATAAYPTQGTTSHASQVPGVPVNQQRHDNVRDLDDGNHDKRNAALLGTAGAATLAGVGHSHNQPTHDSTAYNTQTPAGSSAYPTQGTTSHIPQTSAAPVTQHRYEGVDHPEDGSHDKRNAALLGTAGAAGLAGAGYAHHHNTPQSTQDPTAYNTQVPGTTAVHPSHSSMPYNTQVPTGSTTQQRYDPVGDSDKHSHDMRNAALLGTAGVAGAGYAHHNKNQPTQDPTVYNAQMPGTTAGHPTSTGYNTQAPATTTTHPRHGTVEDPTEKDHSMRNAALLGTAGATAAGAGYAHNQKQDEQDLFETQKRLAKMEKKHEIEQSKLEKTNPVLEEKEKKHGILGFLHRDKSKKEKSSPSAESTPRASRDYSRESPRASRDFTRESPRHSKEYPDPRTTAAAYEALPIDASGRNKLHKDPPQGHPARDALEHPEAFAVGGLGNRERIGVDGPIGHPNMISGDRETERNTYGAHPISDLDKDRIVIEPHTGLPMNVGRYGDGHGGTDGNATIPGAHVHDPVHTGAVGSTMIPGTHAHDNTHTGMVGSTALPGTHAHDRAHTGMVGNTTIPGSHAQDYGHTGTVGGSAIPGTQGHGYAQSGAVGNTAIPGVHTRDHAHTGTTGLTGERRTDAPY</sequence>
<feature type="region of interest" description="Disordered" evidence="1">
    <location>
        <begin position="776"/>
        <end position="840"/>
    </location>
</feature>
<feature type="compositionally biased region" description="Polar residues" evidence="1">
    <location>
        <begin position="201"/>
        <end position="211"/>
    </location>
</feature>
<feature type="region of interest" description="Disordered" evidence="1">
    <location>
        <begin position="949"/>
        <end position="1012"/>
    </location>
</feature>
<feature type="region of interest" description="Disordered" evidence="1">
    <location>
        <begin position="1"/>
        <end position="621"/>
    </location>
</feature>
<dbReference type="GeneID" id="54411349"/>
<feature type="compositionally biased region" description="Polar residues" evidence="1">
    <location>
        <begin position="91"/>
        <end position="110"/>
    </location>
</feature>
<feature type="region of interest" description="Disordered" evidence="1">
    <location>
        <begin position="1221"/>
        <end position="1240"/>
    </location>
</feature>
<feature type="compositionally biased region" description="Basic and acidic residues" evidence="1">
    <location>
        <begin position="298"/>
        <end position="313"/>
    </location>
</feature>
<feature type="region of interest" description="Disordered" evidence="1">
    <location>
        <begin position="1026"/>
        <end position="1089"/>
    </location>
</feature>
<feature type="region of interest" description="Disordered" evidence="1">
    <location>
        <begin position="1376"/>
        <end position="1395"/>
    </location>
</feature>
<feature type="compositionally biased region" description="Basic and acidic residues" evidence="1">
    <location>
        <begin position="486"/>
        <end position="496"/>
    </location>
</feature>
<feature type="compositionally biased region" description="Basic and acidic residues" evidence="1">
    <location>
        <begin position="1384"/>
        <end position="1395"/>
    </location>
</feature>
<evidence type="ECO:0000313" key="2">
    <source>
        <dbReference type="EMBL" id="KAF2124885.1"/>
    </source>
</evidence>
<feature type="region of interest" description="Disordered" evidence="1">
    <location>
        <begin position="667"/>
        <end position="710"/>
    </location>
</feature>
<protein>
    <submittedName>
        <fullName evidence="2">Uncharacterized protein</fullName>
    </submittedName>
</protein>
<feature type="compositionally biased region" description="Low complexity" evidence="1">
    <location>
        <begin position="884"/>
        <end position="897"/>
    </location>
</feature>
<feature type="compositionally biased region" description="Low complexity" evidence="1">
    <location>
        <begin position="72"/>
        <end position="90"/>
    </location>
</feature>
<feature type="compositionally biased region" description="Polar residues" evidence="1">
    <location>
        <begin position="966"/>
        <end position="986"/>
    </location>
</feature>
<feature type="compositionally biased region" description="Polar residues" evidence="1">
    <location>
        <begin position="673"/>
        <end position="685"/>
    </location>
</feature>
<feature type="compositionally biased region" description="Polar residues" evidence="1">
    <location>
        <begin position="525"/>
        <end position="538"/>
    </location>
</feature>
<feature type="region of interest" description="Disordered" evidence="1">
    <location>
        <begin position="1283"/>
        <end position="1367"/>
    </location>
</feature>
<feature type="compositionally biased region" description="Basic and acidic residues" evidence="1">
    <location>
        <begin position="12"/>
        <end position="22"/>
    </location>
</feature>
<feature type="compositionally biased region" description="Basic and acidic residues" evidence="1">
    <location>
        <begin position="606"/>
        <end position="621"/>
    </location>
</feature>
<evidence type="ECO:0000313" key="3">
    <source>
        <dbReference type="Proteomes" id="UP000799771"/>
    </source>
</evidence>
<evidence type="ECO:0000256" key="1">
    <source>
        <dbReference type="SAM" id="MobiDB-lite"/>
    </source>
</evidence>
<feature type="compositionally biased region" description="Polar residues" evidence="1">
    <location>
        <begin position="158"/>
        <end position="167"/>
    </location>
</feature>
<gene>
    <name evidence="2" type="ORF">P153DRAFT_390353</name>
</gene>
<accession>A0A6A6A106</accession>
<feature type="compositionally biased region" description="Basic and acidic residues" evidence="1">
    <location>
        <begin position="380"/>
        <end position="405"/>
    </location>
</feature>
<keyword evidence="3" id="KW-1185">Reference proteome</keyword>